<protein>
    <submittedName>
        <fullName evidence="17">TonB-dependent siderophore receptor</fullName>
    </submittedName>
</protein>
<accession>A0A351R818</accession>
<evidence type="ECO:0000313" key="17">
    <source>
        <dbReference type="EMBL" id="HBA08189.1"/>
    </source>
</evidence>
<dbReference type="Gene3D" id="2.170.130.10">
    <property type="entry name" value="TonB-dependent receptor, plug domain"/>
    <property type="match status" value="1"/>
</dbReference>
<evidence type="ECO:0000259" key="15">
    <source>
        <dbReference type="Pfam" id="PF00593"/>
    </source>
</evidence>
<evidence type="ECO:0000256" key="4">
    <source>
        <dbReference type="ARBA" id="ARBA00022452"/>
    </source>
</evidence>
<evidence type="ECO:0000256" key="12">
    <source>
        <dbReference type="PROSITE-ProRule" id="PRU01360"/>
    </source>
</evidence>
<evidence type="ECO:0000256" key="8">
    <source>
        <dbReference type="ARBA" id="ARBA00023077"/>
    </source>
</evidence>
<dbReference type="InterPro" id="IPR039426">
    <property type="entry name" value="TonB-dep_rcpt-like"/>
</dbReference>
<feature type="domain" description="TonB-dependent receptor-like beta-barrel" evidence="15">
    <location>
        <begin position="237"/>
        <end position="622"/>
    </location>
</feature>
<dbReference type="AlphaFoldDB" id="A0A351R818"/>
<evidence type="ECO:0000256" key="6">
    <source>
        <dbReference type="ARBA" id="ARBA00022729"/>
    </source>
</evidence>
<feature type="signal peptide" evidence="14">
    <location>
        <begin position="1"/>
        <end position="23"/>
    </location>
</feature>
<comment type="caution">
    <text evidence="17">The sequence shown here is derived from an EMBL/GenBank/DDBJ whole genome shotgun (WGS) entry which is preliminary data.</text>
</comment>
<keyword evidence="5 12" id="KW-0812">Transmembrane</keyword>
<comment type="similarity">
    <text evidence="2 12 13">Belongs to the TonB-dependent receptor family.</text>
</comment>
<dbReference type="Proteomes" id="UP000264313">
    <property type="component" value="Unassembled WGS sequence"/>
</dbReference>
<dbReference type="InterPro" id="IPR037066">
    <property type="entry name" value="Plug_dom_sf"/>
</dbReference>
<feature type="chain" id="PRO_5016724724" evidence="14">
    <location>
        <begin position="24"/>
        <end position="628"/>
    </location>
</feature>
<feature type="domain" description="TonB-dependent receptor plug" evidence="16">
    <location>
        <begin position="66"/>
        <end position="167"/>
    </location>
</feature>
<dbReference type="InterPro" id="IPR010105">
    <property type="entry name" value="TonB_sidphr_rcpt"/>
</dbReference>
<dbReference type="Pfam" id="PF07715">
    <property type="entry name" value="Plug"/>
    <property type="match status" value="1"/>
</dbReference>
<comment type="subcellular location">
    <subcellularLocation>
        <location evidence="1 12">Cell outer membrane</location>
        <topology evidence="1 12">Multi-pass membrane protein</topology>
    </subcellularLocation>
</comment>
<dbReference type="InterPro" id="IPR012910">
    <property type="entry name" value="Plug_dom"/>
</dbReference>
<evidence type="ECO:0000259" key="16">
    <source>
        <dbReference type="Pfam" id="PF07715"/>
    </source>
</evidence>
<dbReference type="Pfam" id="PF00593">
    <property type="entry name" value="TonB_dep_Rec_b-barrel"/>
    <property type="match status" value="1"/>
</dbReference>
<dbReference type="GO" id="GO:0015891">
    <property type="term" value="P:siderophore transport"/>
    <property type="evidence" value="ECO:0007669"/>
    <property type="project" value="InterPro"/>
</dbReference>
<reference evidence="17 18" key="1">
    <citation type="journal article" date="2018" name="Nat. Biotechnol.">
        <title>A standardized bacterial taxonomy based on genome phylogeny substantially revises the tree of life.</title>
        <authorList>
            <person name="Parks D.H."/>
            <person name="Chuvochina M."/>
            <person name="Waite D.W."/>
            <person name="Rinke C."/>
            <person name="Skarshewski A."/>
            <person name="Chaumeil P.A."/>
            <person name="Hugenholtz P."/>
        </authorList>
    </citation>
    <scope>NUCLEOTIDE SEQUENCE [LARGE SCALE GENOMIC DNA]</scope>
    <source>
        <strain evidence="17">UBA9958</strain>
    </source>
</reference>
<dbReference type="FunFam" id="2.170.130.10:FF:000001">
    <property type="entry name" value="Catecholate siderophore TonB-dependent receptor"/>
    <property type="match status" value="1"/>
</dbReference>
<evidence type="ECO:0000256" key="11">
    <source>
        <dbReference type="ARBA" id="ARBA00023237"/>
    </source>
</evidence>
<dbReference type="InterPro" id="IPR036942">
    <property type="entry name" value="Beta-barrel_TonB_sf"/>
</dbReference>
<gene>
    <name evidence="17" type="ORF">DCW48_00390</name>
</gene>
<dbReference type="STRING" id="1132855.GCA_000384255_00460"/>
<dbReference type="PANTHER" id="PTHR32552:SF85">
    <property type="entry name" value="BLL7968 PROTEIN"/>
    <property type="match status" value="1"/>
</dbReference>
<name>A0A351R818_9PROT</name>
<keyword evidence="6 14" id="KW-0732">Signal</keyword>
<evidence type="ECO:0000256" key="2">
    <source>
        <dbReference type="ARBA" id="ARBA00009810"/>
    </source>
</evidence>
<keyword evidence="11 12" id="KW-0998">Cell outer membrane</keyword>
<keyword evidence="4 12" id="KW-1134">Transmembrane beta strand</keyword>
<feature type="non-terminal residue" evidence="17">
    <location>
        <position position="628"/>
    </location>
</feature>
<evidence type="ECO:0000313" key="18">
    <source>
        <dbReference type="Proteomes" id="UP000264313"/>
    </source>
</evidence>
<keyword evidence="9 12" id="KW-0472">Membrane</keyword>
<keyword evidence="7" id="KW-0406">Ion transport</keyword>
<keyword evidence="8 13" id="KW-0798">TonB box</keyword>
<dbReference type="PANTHER" id="PTHR32552">
    <property type="entry name" value="FERRICHROME IRON RECEPTOR-RELATED"/>
    <property type="match status" value="1"/>
</dbReference>
<dbReference type="InterPro" id="IPR000531">
    <property type="entry name" value="Beta-barrel_TonB"/>
</dbReference>
<dbReference type="NCBIfam" id="TIGR01783">
    <property type="entry name" value="TonB-siderophor"/>
    <property type="match status" value="1"/>
</dbReference>
<evidence type="ECO:0000256" key="13">
    <source>
        <dbReference type="RuleBase" id="RU003357"/>
    </source>
</evidence>
<dbReference type="GO" id="GO:0038023">
    <property type="term" value="F:signaling receptor activity"/>
    <property type="evidence" value="ECO:0007669"/>
    <property type="project" value="InterPro"/>
</dbReference>
<evidence type="ECO:0000256" key="10">
    <source>
        <dbReference type="ARBA" id="ARBA00023170"/>
    </source>
</evidence>
<dbReference type="CDD" id="cd01347">
    <property type="entry name" value="ligand_gated_channel"/>
    <property type="match status" value="1"/>
</dbReference>
<evidence type="ECO:0000256" key="14">
    <source>
        <dbReference type="SAM" id="SignalP"/>
    </source>
</evidence>
<evidence type="ECO:0000256" key="3">
    <source>
        <dbReference type="ARBA" id="ARBA00022448"/>
    </source>
</evidence>
<keyword evidence="10 17" id="KW-0675">Receptor</keyword>
<keyword evidence="3 12" id="KW-0813">Transport</keyword>
<evidence type="ECO:0000256" key="1">
    <source>
        <dbReference type="ARBA" id="ARBA00004571"/>
    </source>
</evidence>
<evidence type="ECO:0000256" key="5">
    <source>
        <dbReference type="ARBA" id="ARBA00022692"/>
    </source>
</evidence>
<dbReference type="PROSITE" id="PS52016">
    <property type="entry name" value="TONB_DEPENDENT_REC_3"/>
    <property type="match status" value="1"/>
</dbReference>
<evidence type="ECO:0000256" key="9">
    <source>
        <dbReference type="ARBA" id="ARBA00023136"/>
    </source>
</evidence>
<dbReference type="SUPFAM" id="SSF56935">
    <property type="entry name" value="Porins"/>
    <property type="match status" value="1"/>
</dbReference>
<dbReference type="GO" id="GO:0009279">
    <property type="term" value="C:cell outer membrane"/>
    <property type="evidence" value="ECO:0007669"/>
    <property type="project" value="UniProtKB-SubCell"/>
</dbReference>
<dbReference type="EMBL" id="DNAA01000010">
    <property type="protein sequence ID" value="HBA08189.1"/>
    <property type="molecule type" value="Genomic_DNA"/>
</dbReference>
<evidence type="ECO:0000256" key="7">
    <source>
        <dbReference type="ARBA" id="ARBA00023065"/>
    </source>
</evidence>
<dbReference type="GO" id="GO:0015344">
    <property type="term" value="F:siderophore uptake transmembrane transporter activity"/>
    <property type="evidence" value="ECO:0007669"/>
    <property type="project" value="TreeGrafter"/>
</dbReference>
<sequence>MRNHQNVLMLAVMVALASMTAVAEEQTAHSKLADELPEVNVQADAPNEIRYKPKRASTATKTDADIMDIPQVVNVVPQQVLIDQQARSLDDAIKNVSGITMGNNFGHTADSLFVRGFGGSFFGASSGILRDGLRSQTSRNFSITTERVEVLKGPSSLLYGIQDPGGVVNVISKKPLSEQRTEINLLANSFGGGSGWVDFSTPLNDEAGFRILAEHEGSDYWRNFGQTKRTLVAPSFAWAGDKLRVNVNYEYLDFEVPFDRGTVFLNGKPLDVPDSRRFGERFEVMEGISQYAQGKVEYDLTQKVTLRGSVAWSNEINSDRRVMIASLAANGDATRTVQGVDDRERDNLYASFDVLSKFDIASTKHEVLAGFDFEKLDAKDPSFFRLNTVGGFNVYNPQYGVIQEPTTITAANTFAWQRSDTDVENKSVFLQDTIHFGEQWIALLGGRYQESEQFASQRDLRLANPVKVITNDSKSDVFLPRVGLVYRPQTWLSLFTNYSESFKPNISVDGAAQGPFDPEEGVIYEAGAKLDLANGVSATAAVFNIIKENVLVTEGGVSRTAGEVRSRGLEIDVAGKLSDHWDVISTYAYTDTETLKDAATANTVGKRLVNSPKNMASLYLNYRTGTPS</sequence>
<dbReference type="Gene3D" id="2.40.170.20">
    <property type="entry name" value="TonB-dependent receptor, beta-barrel domain"/>
    <property type="match status" value="1"/>
</dbReference>
<organism evidence="17 18">
    <name type="scientific">Methylotenera mobilis</name>
    <dbReference type="NCBI Taxonomy" id="359408"/>
    <lineage>
        <taxon>Bacteria</taxon>
        <taxon>Pseudomonadati</taxon>
        <taxon>Pseudomonadota</taxon>
        <taxon>Betaproteobacteria</taxon>
        <taxon>Nitrosomonadales</taxon>
        <taxon>Methylophilaceae</taxon>
        <taxon>Methylotenera</taxon>
    </lineage>
</organism>
<proteinExistence type="inferred from homology"/>